<dbReference type="SUPFAM" id="SSF82607">
    <property type="entry name" value="YbaB-like"/>
    <property type="match status" value="1"/>
</dbReference>
<dbReference type="InterPro" id="IPR036894">
    <property type="entry name" value="YbaB-like_sf"/>
</dbReference>
<dbReference type="Proteomes" id="UP000714817">
    <property type="component" value="Unassembled WGS sequence"/>
</dbReference>
<evidence type="ECO:0000313" key="1">
    <source>
        <dbReference type="EMBL" id="MCA9302052.1"/>
    </source>
</evidence>
<accession>A0A955E0H0</accession>
<dbReference type="AlphaFoldDB" id="A0A955E0H0"/>
<evidence type="ECO:0000313" key="2">
    <source>
        <dbReference type="Proteomes" id="UP000714817"/>
    </source>
</evidence>
<comment type="caution">
    <text evidence="1">The sequence shown here is derived from an EMBL/GenBank/DDBJ whole genome shotgun (WGS) entry which is preliminary data.</text>
</comment>
<reference evidence="1" key="2">
    <citation type="journal article" date="2021" name="Microbiome">
        <title>Successional dynamics and alternative stable states in a saline activated sludge microbial community over 9 years.</title>
        <authorList>
            <person name="Wang Y."/>
            <person name="Ye J."/>
            <person name="Ju F."/>
            <person name="Liu L."/>
            <person name="Boyd J.A."/>
            <person name="Deng Y."/>
            <person name="Parks D.H."/>
            <person name="Jiang X."/>
            <person name="Yin X."/>
            <person name="Woodcroft B.J."/>
            <person name="Tyson G.W."/>
            <person name="Hugenholtz P."/>
            <person name="Polz M.F."/>
            <person name="Zhang T."/>
        </authorList>
    </citation>
    <scope>NUCLEOTIDE SEQUENCE</scope>
    <source>
        <strain evidence="1">HKST-UBA80</strain>
    </source>
</reference>
<protein>
    <recommendedName>
        <fullName evidence="3">YbaB/EbfC family DNA-binding protein</fullName>
    </recommendedName>
</protein>
<proteinExistence type="predicted"/>
<sequence length="89" mass="10120">MIDKLKAVNKARKLQSDIKSQLEQIFHQEEKGNNSVLVRGDKRIEKIVIDGEERSDIKAMLNDALKQIDKKSEKKMKDQAGDLMALLGL</sequence>
<name>A0A955E0H0_UNCKA</name>
<dbReference type="EMBL" id="JAGQNY010000005">
    <property type="protein sequence ID" value="MCA9302052.1"/>
    <property type="molecule type" value="Genomic_DNA"/>
</dbReference>
<organism evidence="1 2">
    <name type="scientific">candidate division WWE3 bacterium</name>
    <dbReference type="NCBI Taxonomy" id="2053526"/>
    <lineage>
        <taxon>Bacteria</taxon>
        <taxon>Katanobacteria</taxon>
    </lineage>
</organism>
<evidence type="ECO:0008006" key="3">
    <source>
        <dbReference type="Google" id="ProtNLM"/>
    </source>
</evidence>
<gene>
    <name evidence="1" type="ORF">KDA10_01630</name>
</gene>
<reference evidence="1" key="1">
    <citation type="submission" date="2020-04" db="EMBL/GenBank/DDBJ databases">
        <authorList>
            <person name="Zhang T."/>
        </authorList>
    </citation>
    <scope>NUCLEOTIDE SEQUENCE</scope>
    <source>
        <strain evidence="1">HKST-UBA80</strain>
    </source>
</reference>